<dbReference type="Proteomes" id="UP001279642">
    <property type="component" value="Unassembled WGS sequence"/>
</dbReference>
<dbReference type="SUPFAM" id="SSF52540">
    <property type="entry name" value="P-loop containing nucleoside triphosphate hydrolases"/>
    <property type="match status" value="1"/>
</dbReference>
<comment type="caution">
    <text evidence="2">The sequence shown here is derived from an EMBL/GenBank/DDBJ whole genome shotgun (WGS) entry which is preliminary data.</text>
</comment>
<dbReference type="InterPro" id="IPR027417">
    <property type="entry name" value="P-loop_NTPase"/>
</dbReference>
<evidence type="ECO:0000313" key="2">
    <source>
        <dbReference type="EMBL" id="MDY0881333.1"/>
    </source>
</evidence>
<feature type="domain" description="Hda lid" evidence="1">
    <location>
        <begin position="156"/>
        <end position="215"/>
    </location>
</feature>
<proteinExistence type="predicted"/>
<dbReference type="RefSeq" id="WP_320506402.1">
    <property type="nucleotide sequence ID" value="NZ_JAXCLW010000001.1"/>
</dbReference>
<dbReference type="Gene3D" id="1.10.8.60">
    <property type="match status" value="1"/>
</dbReference>
<dbReference type="PANTHER" id="PTHR30050:SF5">
    <property type="entry name" value="DNAA REGULATORY INACTIVATOR HDA"/>
    <property type="match status" value="1"/>
</dbReference>
<reference evidence="2 3" key="1">
    <citation type="journal article" date="2016" name="Antonie Van Leeuwenhoek">
        <title>Dongia soli sp. nov., isolated from soil from Dokdo, Korea.</title>
        <authorList>
            <person name="Kim D.U."/>
            <person name="Lee H."/>
            <person name="Kim H."/>
            <person name="Kim S.G."/>
            <person name="Ka J.O."/>
        </authorList>
    </citation>
    <scope>NUCLEOTIDE SEQUENCE [LARGE SCALE GENOMIC DNA]</scope>
    <source>
        <strain evidence="2 3">D78</strain>
    </source>
</reference>
<protein>
    <submittedName>
        <fullName evidence="2">DnaA/Hda family protein</fullName>
    </submittedName>
</protein>
<evidence type="ECO:0000259" key="1">
    <source>
        <dbReference type="Pfam" id="PF22688"/>
    </source>
</evidence>
<keyword evidence="3" id="KW-1185">Reference proteome</keyword>
<dbReference type="InterPro" id="IPR055199">
    <property type="entry name" value="Hda_lid"/>
</dbReference>
<dbReference type="PANTHER" id="PTHR30050">
    <property type="entry name" value="CHROMOSOMAL REPLICATION INITIATOR PROTEIN DNAA"/>
    <property type="match status" value="1"/>
</dbReference>
<accession>A0ABU5E551</accession>
<dbReference type="Gene3D" id="3.40.50.300">
    <property type="entry name" value="P-loop containing nucleotide triphosphate hydrolases"/>
    <property type="match status" value="1"/>
</dbReference>
<dbReference type="EMBL" id="JAXCLW010000001">
    <property type="protein sequence ID" value="MDY0881333.1"/>
    <property type="molecule type" value="Genomic_DNA"/>
</dbReference>
<evidence type="ECO:0000313" key="3">
    <source>
        <dbReference type="Proteomes" id="UP001279642"/>
    </source>
</evidence>
<name>A0ABU5E551_9PROT</name>
<sequence>MTGAQLALDLPFRPALGAADFVVSDSNRDAVAWLDRWPDWPGRVLAIHGPAGCGKTHLAHVWQARSSAQFLTTADASVLPHRASVILEEIGDMVLPQEKQVALFHFLNRLREQEGYLLLLSQVAPARWPATLPDLASRLAAIPAIAVAAPDDKLLSAILIKHFADRQLTVSDDVINFLTRHIERSFAAAAQSVAAVDRAALSSRRRVTLPLVREIIGRDSDMDQDA</sequence>
<gene>
    <name evidence="2" type="ORF">SMD27_00620</name>
</gene>
<dbReference type="Pfam" id="PF22688">
    <property type="entry name" value="Hda_lid"/>
    <property type="match status" value="1"/>
</dbReference>
<organism evidence="2 3">
    <name type="scientific">Dongia soli</name>
    <dbReference type="NCBI Taxonomy" id="600628"/>
    <lineage>
        <taxon>Bacteria</taxon>
        <taxon>Pseudomonadati</taxon>
        <taxon>Pseudomonadota</taxon>
        <taxon>Alphaproteobacteria</taxon>
        <taxon>Rhodospirillales</taxon>
        <taxon>Dongiaceae</taxon>
        <taxon>Dongia</taxon>
    </lineage>
</organism>